<protein>
    <recommendedName>
        <fullName evidence="4">YXWGXW repeat-containing protein</fullName>
    </recommendedName>
</protein>
<evidence type="ECO:0008006" key="4">
    <source>
        <dbReference type="Google" id="ProtNLM"/>
    </source>
</evidence>
<proteinExistence type="predicted"/>
<evidence type="ECO:0000313" key="3">
    <source>
        <dbReference type="Proteomes" id="UP000199421"/>
    </source>
</evidence>
<organism evidence="2 3">
    <name type="scientific">Olivibacter domesticus</name>
    <name type="common">Pseudosphingobacterium domesticum</name>
    <dbReference type="NCBI Taxonomy" id="407022"/>
    <lineage>
        <taxon>Bacteria</taxon>
        <taxon>Pseudomonadati</taxon>
        <taxon>Bacteroidota</taxon>
        <taxon>Sphingobacteriia</taxon>
        <taxon>Sphingobacteriales</taxon>
        <taxon>Sphingobacteriaceae</taxon>
        <taxon>Olivibacter</taxon>
    </lineage>
</organism>
<dbReference type="STRING" id="407022.SAMN05661044_00815"/>
<evidence type="ECO:0000256" key="1">
    <source>
        <dbReference type="SAM" id="SignalP"/>
    </source>
</evidence>
<accession>A0A1H7ITL3</accession>
<feature type="chain" id="PRO_5011582211" description="YXWGXW repeat-containing protein" evidence="1">
    <location>
        <begin position="23"/>
        <end position="123"/>
    </location>
</feature>
<sequence length="123" mass="14632">MLKNKKYIMSFAMTFMALLGYAQVGNIPDQNPRYGNSLKKYTVLADSLLQSQGATLQQTYKAYDWYQAKQERRALRRERRHQERLVNPYYNDWYPSVNLYSGWGYNNWGWGPSVTFGAGRYWY</sequence>
<keyword evidence="3" id="KW-1185">Reference proteome</keyword>
<dbReference type="AlphaFoldDB" id="A0A1H7ITL3"/>
<evidence type="ECO:0000313" key="2">
    <source>
        <dbReference type="EMBL" id="SEK65262.1"/>
    </source>
</evidence>
<dbReference type="Proteomes" id="UP000199421">
    <property type="component" value="Unassembled WGS sequence"/>
</dbReference>
<feature type="signal peptide" evidence="1">
    <location>
        <begin position="1"/>
        <end position="22"/>
    </location>
</feature>
<dbReference type="EMBL" id="FOAF01000001">
    <property type="protein sequence ID" value="SEK65262.1"/>
    <property type="molecule type" value="Genomic_DNA"/>
</dbReference>
<gene>
    <name evidence="2" type="ORF">SAMN05661044_00815</name>
</gene>
<reference evidence="3" key="1">
    <citation type="submission" date="2016-10" db="EMBL/GenBank/DDBJ databases">
        <authorList>
            <person name="Varghese N."/>
            <person name="Submissions S."/>
        </authorList>
    </citation>
    <scope>NUCLEOTIDE SEQUENCE [LARGE SCALE GENOMIC DNA]</scope>
    <source>
        <strain evidence="3">DSM 18733</strain>
    </source>
</reference>
<name>A0A1H7ITL3_OLID1</name>
<keyword evidence="1" id="KW-0732">Signal</keyword>